<evidence type="ECO:0000256" key="3">
    <source>
        <dbReference type="ARBA" id="ARBA00022692"/>
    </source>
</evidence>
<feature type="transmembrane region" description="Helical" evidence="6">
    <location>
        <begin position="254"/>
        <end position="276"/>
    </location>
</feature>
<comment type="subcellular location">
    <subcellularLocation>
        <location evidence="1 6">Membrane</location>
        <topology evidence="1 6">Multi-pass membrane protein</topology>
    </subcellularLocation>
</comment>
<dbReference type="GO" id="GO:0016020">
    <property type="term" value="C:membrane"/>
    <property type="evidence" value="ECO:0007669"/>
    <property type="project" value="UniProtKB-SubCell"/>
</dbReference>
<feature type="transmembrane region" description="Helical" evidence="6">
    <location>
        <begin position="6"/>
        <end position="24"/>
    </location>
</feature>
<dbReference type="GO" id="GO:0005315">
    <property type="term" value="F:phosphate transmembrane transporter activity"/>
    <property type="evidence" value="ECO:0007669"/>
    <property type="project" value="InterPro"/>
</dbReference>
<evidence type="ECO:0000256" key="2">
    <source>
        <dbReference type="ARBA" id="ARBA00022448"/>
    </source>
</evidence>
<reference evidence="7" key="2">
    <citation type="journal article" date="2021" name="PeerJ">
        <title>Extensive microbial diversity within the chicken gut microbiome revealed by metagenomics and culture.</title>
        <authorList>
            <person name="Gilroy R."/>
            <person name="Ravi A."/>
            <person name="Getino M."/>
            <person name="Pursley I."/>
            <person name="Horton D.L."/>
            <person name="Alikhan N.F."/>
            <person name="Baker D."/>
            <person name="Gharbi K."/>
            <person name="Hall N."/>
            <person name="Watson M."/>
            <person name="Adriaenssens E.M."/>
            <person name="Foster-Nyarko E."/>
            <person name="Jarju S."/>
            <person name="Secka A."/>
            <person name="Antonio M."/>
            <person name="Oren A."/>
            <person name="Chaudhuri R.R."/>
            <person name="La Ragione R."/>
            <person name="Hildebrand F."/>
            <person name="Pallen M.J."/>
        </authorList>
    </citation>
    <scope>NUCLEOTIDE SEQUENCE</scope>
    <source>
        <strain evidence="7">ChiHecec2B26-709</strain>
    </source>
</reference>
<feature type="transmembrane region" description="Helical" evidence="6">
    <location>
        <begin position="411"/>
        <end position="433"/>
    </location>
</feature>
<reference evidence="7" key="1">
    <citation type="submission" date="2020-10" db="EMBL/GenBank/DDBJ databases">
        <authorList>
            <person name="Gilroy R."/>
        </authorList>
    </citation>
    <scope>NUCLEOTIDE SEQUENCE</scope>
    <source>
        <strain evidence="7">ChiHecec2B26-709</strain>
    </source>
</reference>
<dbReference type="EMBL" id="DVLC01000005">
    <property type="protein sequence ID" value="HIT46287.1"/>
    <property type="molecule type" value="Genomic_DNA"/>
</dbReference>
<evidence type="ECO:0000256" key="1">
    <source>
        <dbReference type="ARBA" id="ARBA00004141"/>
    </source>
</evidence>
<feature type="transmembrane region" description="Helical" evidence="6">
    <location>
        <begin position="483"/>
        <end position="505"/>
    </location>
</feature>
<feature type="transmembrane region" description="Helical" evidence="6">
    <location>
        <begin position="224"/>
        <end position="247"/>
    </location>
</feature>
<feature type="transmembrane region" description="Helical" evidence="6">
    <location>
        <begin position="108"/>
        <end position="128"/>
    </location>
</feature>
<dbReference type="Pfam" id="PF01384">
    <property type="entry name" value="PHO4"/>
    <property type="match status" value="1"/>
</dbReference>
<keyword evidence="3 6" id="KW-0812">Transmembrane</keyword>
<sequence>MTEIFYVIVGFLLVLAVFDLFVGVSNDAVNFLNSAIGAKVAKFRTVLIVASAGVLIGAVMSAGMMDIARHGIMQPSYYNLKEVMTIFLAVMVTDVVVLDMFNSMGMPTSTTVSLVFELLGASFVMALLKMGGDGDLTLGMLLNSNKALTVIIAIFVSVAIAFVAGLVVQWLARVIFSFNYKKKLGYTIGIFGGIAFTSLAYFIFIKGLGDSPFIHENFRQWIGANTTMILLAAFVVTTVLSELLYFLKVNVFKIIVLAGTFALAMAFAGNDLVNFIGVPLAALDSLKDYLANGGGDPEAFMMTSLAESATSPILYLLIAGVIMVIALATSKKAHNVIKTSVNLSRQGEGDEMFGSSPVARVLVRSSQNVGSVLEHIFPKSVRSWIDSRFNKDEAIMEEGAAFDEVRASVNLVLSALLIIMGTTLTLPLSTTYVTFMVAMGSSLADKAWNRETAVFRITGVVSVIGGWFMTAGIAFVACGLVCLIMHFGGFVAMVAFMLLVAFLLWNSKRGFEKKEATVDNTVEQKMLGTSDPQQVWQLLSKHFVDVQTDVLRNVSEDYKAIFNGLESEDLKALRRCSRNLKAIKNIQQKVRKVELVALRRSPMEIAVERNTWFHLAMNCDEEYMYGMRRMLDPILEHVDNCFDPFSKTYVNEYRPVMEKVLSLLDTAAGMISSGDYSDYERMLRVFQGIIADLSALRKKHIDRMQREEGINFKTAQLYLNLIQETSELMNTTKHLMRASYHFAGK</sequence>
<feature type="transmembrane region" description="Helical" evidence="6">
    <location>
        <begin position="309"/>
        <end position="328"/>
    </location>
</feature>
<keyword evidence="5 6" id="KW-0472">Membrane</keyword>
<gene>
    <name evidence="7" type="ORF">IAC35_00325</name>
</gene>
<keyword evidence="4 6" id="KW-1133">Transmembrane helix</keyword>
<proteinExistence type="inferred from homology"/>
<organism evidence="7 8">
    <name type="scientific">Candidatus Cryptobacteroides merdipullorum</name>
    <dbReference type="NCBI Taxonomy" id="2840771"/>
    <lineage>
        <taxon>Bacteria</taxon>
        <taxon>Pseudomonadati</taxon>
        <taxon>Bacteroidota</taxon>
        <taxon>Bacteroidia</taxon>
        <taxon>Bacteroidales</taxon>
        <taxon>Candidatus Cryptobacteroides</taxon>
    </lineage>
</organism>
<feature type="transmembrane region" description="Helical" evidence="6">
    <location>
        <begin position="184"/>
        <end position="204"/>
    </location>
</feature>
<comment type="similarity">
    <text evidence="6">Belongs to the inorganic phosphate transporter (PiT) (TC 2.A.20) family.</text>
</comment>
<dbReference type="PANTHER" id="PTHR11101">
    <property type="entry name" value="PHOSPHATE TRANSPORTER"/>
    <property type="match status" value="1"/>
</dbReference>
<dbReference type="AlphaFoldDB" id="A0A9D1GMX9"/>
<feature type="transmembrane region" description="Helical" evidence="6">
    <location>
        <begin position="148"/>
        <end position="172"/>
    </location>
</feature>
<evidence type="ECO:0000256" key="5">
    <source>
        <dbReference type="ARBA" id="ARBA00023136"/>
    </source>
</evidence>
<protein>
    <recommendedName>
        <fullName evidence="6">Phosphate transporter</fullName>
    </recommendedName>
</protein>
<comment type="caution">
    <text evidence="7">The sequence shown here is derived from an EMBL/GenBank/DDBJ whole genome shotgun (WGS) entry which is preliminary data.</text>
</comment>
<dbReference type="Proteomes" id="UP000886881">
    <property type="component" value="Unassembled WGS sequence"/>
</dbReference>
<dbReference type="InterPro" id="IPR001204">
    <property type="entry name" value="Phos_transporter"/>
</dbReference>
<feature type="transmembrane region" description="Helical" evidence="6">
    <location>
        <begin position="45"/>
        <end position="63"/>
    </location>
</feature>
<keyword evidence="6" id="KW-0592">Phosphate transport</keyword>
<accession>A0A9D1GMX9</accession>
<feature type="transmembrane region" description="Helical" evidence="6">
    <location>
        <begin position="83"/>
        <end position="101"/>
    </location>
</feature>
<evidence type="ECO:0000256" key="4">
    <source>
        <dbReference type="ARBA" id="ARBA00022989"/>
    </source>
</evidence>
<keyword evidence="2 6" id="KW-0813">Transport</keyword>
<evidence type="ECO:0000313" key="7">
    <source>
        <dbReference type="EMBL" id="HIT46287.1"/>
    </source>
</evidence>
<evidence type="ECO:0000313" key="8">
    <source>
        <dbReference type="Proteomes" id="UP000886881"/>
    </source>
</evidence>
<name>A0A9D1GMX9_9BACT</name>
<feature type="transmembrane region" description="Helical" evidence="6">
    <location>
        <begin position="453"/>
        <end position="476"/>
    </location>
</feature>
<dbReference type="GO" id="GO:0035435">
    <property type="term" value="P:phosphate ion transmembrane transport"/>
    <property type="evidence" value="ECO:0007669"/>
    <property type="project" value="TreeGrafter"/>
</dbReference>
<dbReference type="PANTHER" id="PTHR11101:SF16">
    <property type="entry name" value="PHOSPHATE TRANSPORTER"/>
    <property type="match status" value="1"/>
</dbReference>
<evidence type="ECO:0000256" key="6">
    <source>
        <dbReference type="RuleBase" id="RU363058"/>
    </source>
</evidence>